<accession>A0A9P6CJ80</accession>
<organism evidence="2 3">
    <name type="scientific">Collybia nuda</name>
    <dbReference type="NCBI Taxonomy" id="64659"/>
    <lineage>
        <taxon>Eukaryota</taxon>
        <taxon>Fungi</taxon>
        <taxon>Dikarya</taxon>
        <taxon>Basidiomycota</taxon>
        <taxon>Agaricomycotina</taxon>
        <taxon>Agaricomycetes</taxon>
        <taxon>Agaricomycetidae</taxon>
        <taxon>Agaricales</taxon>
        <taxon>Tricholomatineae</taxon>
        <taxon>Clitocybaceae</taxon>
        <taxon>Collybia</taxon>
    </lineage>
</organism>
<dbReference type="PANTHER" id="PTHR22893">
    <property type="entry name" value="NADH OXIDOREDUCTASE-RELATED"/>
    <property type="match status" value="1"/>
</dbReference>
<proteinExistence type="predicted"/>
<evidence type="ECO:0000313" key="3">
    <source>
        <dbReference type="Proteomes" id="UP000807353"/>
    </source>
</evidence>
<reference evidence="2" key="1">
    <citation type="submission" date="2020-11" db="EMBL/GenBank/DDBJ databases">
        <authorList>
            <consortium name="DOE Joint Genome Institute"/>
            <person name="Ahrendt S."/>
            <person name="Riley R."/>
            <person name="Andreopoulos W."/>
            <person name="Labutti K."/>
            <person name="Pangilinan J."/>
            <person name="Ruiz-Duenas F.J."/>
            <person name="Barrasa J.M."/>
            <person name="Sanchez-Garcia M."/>
            <person name="Camarero S."/>
            <person name="Miyauchi S."/>
            <person name="Serrano A."/>
            <person name="Linde D."/>
            <person name="Babiker R."/>
            <person name="Drula E."/>
            <person name="Ayuso-Fernandez I."/>
            <person name="Pacheco R."/>
            <person name="Padilla G."/>
            <person name="Ferreira P."/>
            <person name="Barriuso J."/>
            <person name="Kellner H."/>
            <person name="Castanera R."/>
            <person name="Alfaro M."/>
            <person name="Ramirez L."/>
            <person name="Pisabarro A.G."/>
            <person name="Kuo A."/>
            <person name="Tritt A."/>
            <person name="Lipzen A."/>
            <person name="He G."/>
            <person name="Yan M."/>
            <person name="Ng V."/>
            <person name="Cullen D."/>
            <person name="Martin F."/>
            <person name="Rosso M.-N."/>
            <person name="Henrissat B."/>
            <person name="Hibbett D."/>
            <person name="Martinez A.T."/>
            <person name="Grigoriev I.V."/>
        </authorList>
    </citation>
    <scope>NUCLEOTIDE SEQUENCE</scope>
    <source>
        <strain evidence="2">CBS 247.69</strain>
    </source>
</reference>
<dbReference type="Proteomes" id="UP000807353">
    <property type="component" value="Unassembled WGS sequence"/>
</dbReference>
<dbReference type="Pfam" id="PF00724">
    <property type="entry name" value="Oxidored_FMN"/>
    <property type="match status" value="1"/>
</dbReference>
<dbReference type="GO" id="GO:0010181">
    <property type="term" value="F:FMN binding"/>
    <property type="evidence" value="ECO:0007669"/>
    <property type="project" value="InterPro"/>
</dbReference>
<dbReference type="OrthoDB" id="276546at2759"/>
<dbReference type="EMBL" id="MU150271">
    <property type="protein sequence ID" value="KAF9462563.1"/>
    <property type="molecule type" value="Genomic_DNA"/>
</dbReference>
<evidence type="ECO:0000313" key="2">
    <source>
        <dbReference type="EMBL" id="KAF9462563.1"/>
    </source>
</evidence>
<keyword evidence="3" id="KW-1185">Reference proteome</keyword>
<dbReference type="InterPro" id="IPR001155">
    <property type="entry name" value="OxRdtase_FMN_N"/>
</dbReference>
<dbReference type="GO" id="GO:0016491">
    <property type="term" value="F:oxidoreductase activity"/>
    <property type="evidence" value="ECO:0007669"/>
    <property type="project" value="InterPro"/>
</dbReference>
<dbReference type="SUPFAM" id="SSF51395">
    <property type="entry name" value="FMN-linked oxidoreductases"/>
    <property type="match status" value="1"/>
</dbReference>
<gene>
    <name evidence="2" type="ORF">BDZ94DRAFT_1165652</name>
</gene>
<sequence length="378" mass="40804">MLTDALFEPLKLGSIVLKNRIIMSAMTRNRAIPTNVPNDFMTEYYKQRAGAGLIISEGNLVSQQGQEVSEWSTVPGIWNTAQVEAWKKVTSAVHAKGGYIFSQLWHLGRVAHPEMPEHKASGKPVYGPSAIAAAGGKFRELPGEPGYVTPVAIDDPMKIVAEFKQAAINSKAAGFDGVEVHGASGYIIHQFLDTSANRRTDEWGGSPENRAKFPLEVLKALVDVYGADKVGIKIAPCGGVNDMGMSLEETLATFKYFVTEASKLGLAYILFIRYYAQMDPTGRGTEHNVIGTYGPLVTAPTLVFGNGGFQPPEAATAVAGGEIDAAVFGFLFIPNPDLPQRIRAGKDITFQVDFPSLYTHSGDEESVKKGFIDYPAAD</sequence>
<dbReference type="PANTHER" id="PTHR22893:SF91">
    <property type="entry name" value="NADPH DEHYDROGENASE 2-RELATED"/>
    <property type="match status" value="1"/>
</dbReference>
<name>A0A9P6CJ80_9AGAR</name>
<dbReference type="InterPro" id="IPR013785">
    <property type="entry name" value="Aldolase_TIM"/>
</dbReference>
<dbReference type="AlphaFoldDB" id="A0A9P6CJ80"/>
<dbReference type="InterPro" id="IPR045247">
    <property type="entry name" value="Oye-like"/>
</dbReference>
<dbReference type="CDD" id="cd02933">
    <property type="entry name" value="OYE_like_FMN"/>
    <property type="match status" value="1"/>
</dbReference>
<comment type="caution">
    <text evidence="2">The sequence shown here is derived from an EMBL/GenBank/DDBJ whole genome shotgun (WGS) entry which is preliminary data.</text>
</comment>
<feature type="domain" description="NADH:flavin oxidoreductase/NADH oxidase N-terminal" evidence="1">
    <location>
        <begin position="6"/>
        <end position="345"/>
    </location>
</feature>
<protein>
    <recommendedName>
        <fullName evidence="1">NADH:flavin oxidoreductase/NADH oxidase N-terminal domain-containing protein</fullName>
    </recommendedName>
</protein>
<evidence type="ECO:0000259" key="1">
    <source>
        <dbReference type="Pfam" id="PF00724"/>
    </source>
</evidence>
<dbReference type="Gene3D" id="3.20.20.70">
    <property type="entry name" value="Aldolase class I"/>
    <property type="match status" value="1"/>
</dbReference>